<evidence type="ECO:0000313" key="1">
    <source>
        <dbReference type="EMBL" id="MBO0416567.1"/>
    </source>
</evidence>
<organism evidence="1 2">
    <name type="scientific">Chromobacterium haemolyticum</name>
    <dbReference type="NCBI Taxonomy" id="394935"/>
    <lineage>
        <taxon>Bacteria</taxon>
        <taxon>Pseudomonadati</taxon>
        <taxon>Pseudomonadota</taxon>
        <taxon>Betaproteobacteria</taxon>
        <taxon>Neisseriales</taxon>
        <taxon>Chromobacteriaceae</taxon>
        <taxon>Chromobacterium</taxon>
    </lineage>
</organism>
<dbReference type="EMBL" id="JAFLRD010000010">
    <property type="protein sequence ID" value="MBO0416567.1"/>
    <property type="molecule type" value="Genomic_DNA"/>
</dbReference>
<dbReference type="Proteomes" id="UP000664349">
    <property type="component" value="Unassembled WGS sequence"/>
</dbReference>
<gene>
    <name evidence="1" type="ORF">J1C50_13720</name>
</gene>
<accession>A0ABS3GND3</accession>
<comment type="caution">
    <text evidence="1">The sequence shown here is derived from an EMBL/GenBank/DDBJ whole genome shotgun (WGS) entry which is preliminary data.</text>
</comment>
<keyword evidence="2" id="KW-1185">Reference proteome</keyword>
<dbReference type="RefSeq" id="WP_200122834.1">
    <property type="nucleotide sequence ID" value="NZ_JAEILV010000009.1"/>
</dbReference>
<protein>
    <submittedName>
        <fullName evidence="1">Uncharacterized protein</fullName>
    </submittedName>
</protein>
<evidence type="ECO:0000313" key="2">
    <source>
        <dbReference type="Proteomes" id="UP000664349"/>
    </source>
</evidence>
<sequence length="65" mass="7465">MNNSSLENIIQHDIEISNVIKNWPERAHTLLMQQYLISREKEVFVSALIGQLCVMHSMKKLQGGV</sequence>
<reference evidence="1 2" key="1">
    <citation type="submission" date="2021-03" db="EMBL/GenBank/DDBJ databases">
        <title>First Case of infection caused by Chromobacterium haemolyticum derived from water in China.</title>
        <authorList>
            <person name="Chen J."/>
            <person name="Liu C."/>
        </authorList>
    </citation>
    <scope>NUCLEOTIDE SEQUENCE [LARGE SCALE GENOMIC DNA]</scope>
    <source>
        <strain evidence="1 2">WJ-5</strain>
    </source>
</reference>
<name>A0ABS3GND3_9NEIS</name>
<proteinExistence type="predicted"/>